<feature type="chain" id="PRO_5035875254" description="SWIM-type domain-containing protein" evidence="3">
    <location>
        <begin position="32"/>
        <end position="523"/>
    </location>
</feature>
<dbReference type="EMBL" id="CAJPWZ010001034">
    <property type="protein sequence ID" value="CAG2205907.1"/>
    <property type="molecule type" value="Genomic_DNA"/>
</dbReference>
<evidence type="ECO:0000256" key="3">
    <source>
        <dbReference type="SAM" id="SignalP"/>
    </source>
</evidence>
<feature type="compositionally biased region" description="Basic and acidic residues" evidence="2">
    <location>
        <begin position="113"/>
        <end position="122"/>
    </location>
</feature>
<feature type="compositionally biased region" description="Polar residues" evidence="2">
    <location>
        <begin position="100"/>
        <end position="112"/>
    </location>
</feature>
<sequence length="523" mass="58415">MNTEGLPMSSVHLLMGVYLDLLLPFLERCQGSNSFPNGDVWLVQTGARCKWPVVLANVKKGIELFQEAAQTLYKEGAFQKLKQKDVRPSKKTDKRRNETPSKSIIETTSVNDATKELADDSLKPVGSNTLKSPVKESSRLEVGEMLISPNKTTPYRKSAKPSINESKHSPDPTDEEISFFQTFPYDVSVQLYYQLGRLAALNESRNKNRNFNPVAQDSTNQNISVNKSKLAIKNHLLKKSKGVFMKEVVLLAGPNSSLPKQSRKEKLHQNGHVMAAMIFEKDWEEEEVMASFYSAFSFLPQTVNGAVLDASCTCAGSALGICNHVTAVLLLIDKHCKDYGNDAYACASKHCEWNKRKRSHWTPGKVSEAAYTSYQPKEIKLSDFDPKPESIRSANDENLNCFVTIPKYSGISREKSSMWESLLKTSYQDYEMSKDREGILCSKCVSEQHNVTVDGFYKEDDTIFLVCKHEGDIFSDYKCPLAALQDIVAEDEEIEAVNEGMIPFTANIVGSANNSVSSVSIDM</sequence>
<feature type="region of interest" description="Disordered" evidence="2">
    <location>
        <begin position="83"/>
        <end position="174"/>
    </location>
</feature>
<feature type="compositionally biased region" description="Basic and acidic residues" evidence="2">
    <location>
        <begin position="83"/>
        <end position="99"/>
    </location>
</feature>
<keyword evidence="6" id="KW-1185">Reference proteome</keyword>
<comment type="caution">
    <text evidence="5">The sequence shown here is derived from an EMBL/GenBank/DDBJ whole genome shotgun (WGS) entry which is preliminary data.</text>
</comment>
<evidence type="ECO:0000259" key="4">
    <source>
        <dbReference type="PROSITE" id="PS50966"/>
    </source>
</evidence>
<evidence type="ECO:0000256" key="1">
    <source>
        <dbReference type="PROSITE-ProRule" id="PRU00325"/>
    </source>
</evidence>
<name>A0A8S3RG07_MYTED</name>
<dbReference type="GO" id="GO:0008270">
    <property type="term" value="F:zinc ion binding"/>
    <property type="evidence" value="ECO:0007669"/>
    <property type="project" value="UniProtKB-KW"/>
</dbReference>
<keyword evidence="1" id="KW-0862">Zinc</keyword>
<keyword evidence="1" id="KW-0479">Metal-binding</keyword>
<evidence type="ECO:0000313" key="5">
    <source>
        <dbReference type="EMBL" id="CAG2205907.1"/>
    </source>
</evidence>
<dbReference type="Proteomes" id="UP000683360">
    <property type="component" value="Unassembled WGS sequence"/>
</dbReference>
<accession>A0A8S3RG07</accession>
<protein>
    <recommendedName>
        <fullName evidence="4">SWIM-type domain-containing protein</fullName>
    </recommendedName>
</protein>
<feature type="domain" description="SWIM-type" evidence="4">
    <location>
        <begin position="301"/>
        <end position="333"/>
    </location>
</feature>
<gene>
    <name evidence="5" type="ORF">MEDL_20274</name>
</gene>
<evidence type="ECO:0000256" key="2">
    <source>
        <dbReference type="SAM" id="MobiDB-lite"/>
    </source>
</evidence>
<organism evidence="5 6">
    <name type="scientific">Mytilus edulis</name>
    <name type="common">Blue mussel</name>
    <dbReference type="NCBI Taxonomy" id="6550"/>
    <lineage>
        <taxon>Eukaryota</taxon>
        <taxon>Metazoa</taxon>
        <taxon>Spiralia</taxon>
        <taxon>Lophotrochozoa</taxon>
        <taxon>Mollusca</taxon>
        <taxon>Bivalvia</taxon>
        <taxon>Autobranchia</taxon>
        <taxon>Pteriomorphia</taxon>
        <taxon>Mytilida</taxon>
        <taxon>Mytiloidea</taxon>
        <taxon>Mytilidae</taxon>
        <taxon>Mytilinae</taxon>
        <taxon>Mytilus</taxon>
    </lineage>
</organism>
<evidence type="ECO:0000313" key="6">
    <source>
        <dbReference type="Proteomes" id="UP000683360"/>
    </source>
</evidence>
<feature type="compositionally biased region" description="Basic and acidic residues" evidence="2">
    <location>
        <begin position="133"/>
        <end position="142"/>
    </location>
</feature>
<dbReference type="AlphaFoldDB" id="A0A8S3RG07"/>
<proteinExistence type="predicted"/>
<dbReference type="InterPro" id="IPR007527">
    <property type="entry name" value="Znf_SWIM"/>
</dbReference>
<keyword evidence="3" id="KW-0732">Signal</keyword>
<feature type="signal peptide" evidence="3">
    <location>
        <begin position="1"/>
        <end position="31"/>
    </location>
</feature>
<dbReference type="OrthoDB" id="5961674at2759"/>
<reference evidence="5" key="1">
    <citation type="submission" date="2021-03" db="EMBL/GenBank/DDBJ databases">
        <authorList>
            <person name="Bekaert M."/>
        </authorList>
    </citation>
    <scope>NUCLEOTIDE SEQUENCE</scope>
</reference>
<keyword evidence="1" id="KW-0863">Zinc-finger</keyword>
<dbReference type="PROSITE" id="PS50966">
    <property type="entry name" value="ZF_SWIM"/>
    <property type="match status" value="1"/>
</dbReference>